<dbReference type="InterPro" id="IPR049730">
    <property type="entry name" value="SNF2/RAD54-like_C"/>
</dbReference>
<feature type="domain" description="Helicase ATP-binding" evidence="2">
    <location>
        <begin position="111"/>
        <end position="274"/>
    </location>
</feature>
<dbReference type="RefSeq" id="WP_250922369.1">
    <property type="nucleotide sequence ID" value="NZ_JAMQAW010000036.1"/>
</dbReference>
<dbReference type="Pfam" id="PF00271">
    <property type="entry name" value="Helicase_C"/>
    <property type="match status" value="1"/>
</dbReference>
<feature type="domain" description="Helicase C-terminal" evidence="3">
    <location>
        <begin position="424"/>
        <end position="599"/>
    </location>
</feature>
<evidence type="ECO:0000313" key="5">
    <source>
        <dbReference type="Proteomes" id="UP001431429"/>
    </source>
</evidence>
<dbReference type="InterPro" id="IPR001650">
    <property type="entry name" value="Helicase_C-like"/>
</dbReference>
<dbReference type="SUPFAM" id="SSF52540">
    <property type="entry name" value="P-loop containing nucleoside triphosphate hydrolases"/>
    <property type="match status" value="2"/>
</dbReference>
<dbReference type="InterPro" id="IPR024975">
    <property type="entry name" value="NOV_C"/>
</dbReference>
<dbReference type="PROSITE" id="PS51194">
    <property type="entry name" value="HELICASE_CTER"/>
    <property type="match status" value="1"/>
</dbReference>
<dbReference type="PANTHER" id="PTHR10799">
    <property type="entry name" value="SNF2/RAD54 HELICASE FAMILY"/>
    <property type="match status" value="1"/>
</dbReference>
<dbReference type="CDD" id="cd18793">
    <property type="entry name" value="SF2_C_SNF"/>
    <property type="match status" value="1"/>
</dbReference>
<evidence type="ECO:0000313" key="4">
    <source>
        <dbReference type="EMBL" id="MCM2392054.1"/>
    </source>
</evidence>
<dbReference type="InterPro" id="IPR014001">
    <property type="entry name" value="Helicase_ATP-bd"/>
</dbReference>
<organism evidence="4 5">
    <name type="scientific">Streptomyces albipurpureus</name>
    <dbReference type="NCBI Taxonomy" id="2897419"/>
    <lineage>
        <taxon>Bacteria</taxon>
        <taxon>Bacillati</taxon>
        <taxon>Actinomycetota</taxon>
        <taxon>Actinomycetes</taxon>
        <taxon>Kitasatosporales</taxon>
        <taxon>Streptomycetaceae</taxon>
        <taxon>Streptomyces</taxon>
    </lineage>
</organism>
<dbReference type="SMART" id="SM00490">
    <property type="entry name" value="HELICc"/>
    <property type="match status" value="1"/>
</dbReference>
<dbReference type="Gene3D" id="3.40.50.10810">
    <property type="entry name" value="Tandem AAA-ATPase domain"/>
    <property type="match status" value="1"/>
</dbReference>
<evidence type="ECO:0000259" key="3">
    <source>
        <dbReference type="PROSITE" id="PS51194"/>
    </source>
</evidence>
<dbReference type="Pfam" id="PF00176">
    <property type="entry name" value="SNF2-rel_dom"/>
    <property type="match status" value="1"/>
</dbReference>
<accession>A0ABT0UUD3</accession>
<dbReference type="InterPro" id="IPR000330">
    <property type="entry name" value="SNF2_N"/>
</dbReference>
<dbReference type="EMBL" id="JAMQAW010000036">
    <property type="protein sequence ID" value="MCM2392054.1"/>
    <property type="molecule type" value="Genomic_DNA"/>
</dbReference>
<comment type="caution">
    <text evidence="4">The sequence shown here is derived from an EMBL/GenBank/DDBJ whole genome shotgun (WGS) entry which is preliminary data.</text>
</comment>
<proteinExistence type="predicted"/>
<dbReference type="InterPro" id="IPR027417">
    <property type="entry name" value="P-loop_NTPase"/>
</dbReference>
<dbReference type="Gene3D" id="3.40.50.300">
    <property type="entry name" value="P-loop containing nucleotide triphosphate hydrolases"/>
    <property type="match status" value="1"/>
</dbReference>
<sequence length="1071" mass="119319">MATAFEQGQRVSLPKTVPGWVTIDLARKLPDGGWSLYVIDDHQALHKAELSAEEAARVQVLARDGSAPSARILAGMWTQWMAAAATNASSTLLASSPLNPYAHQANAVYGAMLPQPWLRFMLADEPGTGKTIMAGLYLREMQRYGLIRKALIVAPANLVSKWQADFDRFFDGGLRRITADTVREHALDVTHDMWVVSLELAAVNGAVQEAIRPDRAGWDIVVFDEAHRLTPTAQTYHRVGRLLSRAPRTLLMTATPHRGSEWLFRHLLHLVDPDIYPDPGDDQSQELSKLTPGPIHFLRRMKEDLVDYDGQSRLFKRRRATNHRIPLSRQELSVYTQALAMVDRYMLPNAQPLARMVYGKRAASSLFALRETLRRRQEHMGRLAAAEASVQADPYGEDDAGREEAQVVNADSAASRAERKAISDLVEQVDQILQDPMLAPSKWRVLIDGCLAPEGIEPGSDQQAVIFTEFADTAEWITERLEREGYTARMYSGRQPNNERDAVRAAFMRGDFQIIVSTDAGNEGIDLQVAHVLINYDIPWSLVRLEQRMGRIHRVGQTRDVELFNLVAVDTREGATLHRLLDRFVTAANELDGQMFDSLSLVAELAGIRYEEWLQALYGDDVERRQAAEDAARRITVADLRRRAQQARAQEADLASKVEAMAALTLLQQDLLERINPAIVEAFLKRLDSAGLMRVRNTAAGDGILLLASDSDLPPGLGGGQQALVATSSQALKDNAGNADTSRALPLGPGSLAFGDLIEHVADGLAPDLYRGGAAEDPTSITGYELHAYEATLTEVGGKRRTAWAGLIRIDETGDAYPVRWETLANLVPTAKSGGVPHPARGQLAEERANQLASDTRKKYQEVRDDWFASARRDLENLPVDLTHQIPKRDERLALRDRLRAQAQRRLEELERLSKVEITTPTCVGRMRVYASAVDKTVEEKDSERIAMRHVQRLLQEDGWVVSDVHTENRGYDLRAVRGRDQRLVEVKGVWDSAASRGIRLTGNEVLMAMQHRRDYWLYVVDQCNDGLGALFGSFRDPINVFAGDIRGDAVFRIPGSSLRTARDRTQESST</sequence>
<gene>
    <name evidence="4" type="ORF">NBG84_27845</name>
</gene>
<evidence type="ECO:0000256" key="1">
    <source>
        <dbReference type="ARBA" id="ARBA00022801"/>
    </source>
</evidence>
<keyword evidence="5" id="KW-1185">Reference proteome</keyword>
<keyword evidence="1" id="KW-0378">Hydrolase</keyword>
<evidence type="ECO:0000259" key="2">
    <source>
        <dbReference type="PROSITE" id="PS51192"/>
    </source>
</evidence>
<protein>
    <submittedName>
        <fullName evidence="4">SNF2-related protein</fullName>
    </submittedName>
</protein>
<dbReference type="PROSITE" id="PS51192">
    <property type="entry name" value="HELICASE_ATP_BIND_1"/>
    <property type="match status" value="1"/>
</dbReference>
<dbReference type="Proteomes" id="UP001431429">
    <property type="component" value="Unassembled WGS sequence"/>
</dbReference>
<dbReference type="Pfam" id="PF13020">
    <property type="entry name" value="NOV_C"/>
    <property type="match status" value="1"/>
</dbReference>
<dbReference type="SMART" id="SM00487">
    <property type="entry name" value="DEXDc"/>
    <property type="match status" value="1"/>
</dbReference>
<dbReference type="InterPro" id="IPR038718">
    <property type="entry name" value="SNF2-like_sf"/>
</dbReference>
<name>A0ABT0UUD3_9ACTN</name>
<reference evidence="4" key="1">
    <citation type="submission" date="2022-06" db="EMBL/GenBank/DDBJ databases">
        <title>Genome public.</title>
        <authorList>
            <person name="Sun Q."/>
        </authorList>
    </citation>
    <scope>NUCLEOTIDE SEQUENCE</scope>
    <source>
        <strain evidence="4">CWNU-1</strain>
    </source>
</reference>